<feature type="binding site" evidence="10">
    <location>
        <position position="139"/>
    </location>
    <ligand>
        <name>[2Fe-2S] cluster</name>
        <dbReference type="ChEBI" id="CHEBI:190135"/>
    </ligand>
</feature>
<feature type="binding site" evidence="10">
    <location>
        <position position="62"/>
    </location>
    <ligand>
        <name>Fe cation</name>
        <dbReference type="ChEBI" id="CHEBI:24875"/>
    </ligand>
</feature>
<dbReference type="Gene3D" id="3.30.300.130">
    <property type="entry name" value="Fe-S cluster assembly (FSCA)"/>
    <property type="match status" value="1"/>
</dbReference>
<proteinExistence type="inferred from homology"/>
<sequence length="284" mass="31258">MWDYTDKVKDHFLHPRNVGEIENPDAEAEVGNITCGDALRLTLRIDKKTGIIQDAKFKTFGCGSAIASSSVLTELLKGKTVEDARKITNKEIAGFLGGLPREKMHCSVMGQEALEKALANYLGEEAPEEHTHEEGEIICHCFGVTDSLIARVVRENDLHTVEEVTNFCKAGGGCGMCHPSIEDIIAQTHGAQATQIVETQKKKVLTNIQKITLIQQTIDREIRPQIQADGGDIELIDVVGNRVLVGLRGNCAGCRTAQFTLQHAVEAKLRELVDEDIFVEEVRE</sequence>
<organism evidence="14 15">
    <name type="scientific">Candidatus Auribacter fodinae</name>
    <dbReference type="NCBI Taxonomy" id="2093366"/>
    <lineage>
        <taxon>Bacteria</taxon>
        <taxon>Pseudomonadati</taxon>
        <taxon>Candidatus Auribacterota</taxon>
        <taxon>Candidatus Auribacteria</taxon>
        <taxon>Candidatus Auribacterales</taxon>
        <taxon>Candidatus Auribacteraceae</taxon>
        <taxon>Candidatus Auribacter</taxon>
    </lineage>
</organism>
<dbReference type="PIRSF" id="PIRSF000375">
    <property type="entry name" value="NifU"/>
    <property type="match status" value="1"/>
</dbReference>
<accession>A0A3A4R4Q5</accession>
<evidence type="ECO:0000259" key="13">
    <source>
        <dbReference type="Pfam" id="PF04324"/>
    </source>
</evidence>
<comment type="similarity">
    <text evidence="1 9">Belongs to the NifU family.</text>
</comment>
<keyword evidence="6 10" id="KW-0411">Iron-sulfur</keyword>
<dbReference type="InterPro" id="IPR010238">
    <property type="entry name" value="NIF_FeS_clus_asmbl_NifU"/>
</dbReference>
<evidence type="ECO:0000259" key="12">
    <source>
        <dbReference type="Pfam" id="PF01592"/>
    </source>
</evidence>
<gene>
    <name evidence="14" type="primary">nifU</name>
    <name evidence="14" type="ORF">C4541_02760</name>
</gene>
<dbReference type="CDD" id="cd06664">
    <property type="entry name" value="IscU_like"/>
    <property type="match status" value="1"/>
</dbReference>
<keyword evidence="4 10" id="KW-0479">Metal-binding</keyword>
<feature type="domain" description="BFD-like [2Fe-2S]-binding" evidence="13">
    <location>
        <begin position="137"/>
        <end position="186"/>
    </location>
</feature>
<protein>
    <recommendedName>
        <fullName evidence="2 9">Nitrogen fixation protein NifU</fullName>
    </recommendedName>
</protein>
<dbReference type="GO" id="GO:0051537">
    <property type="term" value="F:2 iron, 2 sulfur cluster binding"/>
    <property type="evidence" value="ECO:0007669"/>
    <property type="project" value="UniProtKB-KW"/>
</dbReference>
<dbReference type="EMBL" id="QZJZ01000016">
    <property type="protein sequence ID" value="RJP61127.1"/>
    <property type="molecule type" value="Genomic_DNA"/>
</dbReference>
<evidence type="ECO:0000259" key="11">
    <source>
        <dbReference type="Pfam" id="PF01106"/>
    </source>
</evidence>
<comment type="function">
    <text evidence="9">May be involved in the formation or repair of [Fe-S] clusters present in iron-sulfur proteins.</text>
</comment>
<comment type="cofactor">
    <cofactor evidence="8">
        <name>[2Fe-2S] cluster</name>
        <dbReference type="ChEBI" id="CHEBI:190135"/>
    </cofactor>
</comment>
<evidence type="ECO:0000256" key="9">
    <source>
        <dbReference type="PIRNR" id="PIRNR000375"/>
    </source>
</evidence>
<evidence type="ECO:0000256" key="2">
    <source>
        <dbReference type="ARBA" id="ARBA00015278"/>
    </source>
</evidence>
<dbReference type="NCBIfam" id="TIGR02000">
    <property type="entry name" value="NifU_proper"/>
    <property type="match status" value="1"/>
</dbReference>
<evidence type="ECO:0000256" key="10">
    <source>
        <dbReference type="PIRSR" id="PIRSR000375-1"/>
    </source>
</evidence>
<dbReference type="CDD" id="cd19947">
    <property type="entry name" value="NifU_Fer2_BFD-like"/>
    <property type="match status" value="1"/>
</dbReference>
<dbReference type="Gene3D" id="3.90.1010.10">
    <property type="match status" value="1"/>
</dbReference>
<dbReference type="Pfam" id="PF01592">
    <property type="entry name" value="NifU_N"/>
    <property type="match status" value="1"/>
</dbReference>
<comment type="caution">
    <text evidence="14">The sequence shown here is derived from an EMBL/GenBank/DDBJ whole genome shotgun (WGS) entry which is preliminary data.</text>
</comment>
<dbReference type="Pfam" id="PF04324">
    <property type="entry name" value="Fer2_BFD"/>
    <property type="match status" value="1"/>
</dbReference>
<evidence type="ECO:0000256" key="1">
    <source>
        <dbReference type="ARBA" id="ARBA00006420"/>
    </source>
</evidence>
<feature type="binding site" evidence="10">
    <location>
        <position position="174"/>
    </location>
    <ligand>
        <name>[2Fe-2S] cluster</name>
        <dbReference type="ChEBI" id="CHEBI:190135"/>
    </ligand>
</feature>
<comment type="cofactor">
    <cofactor evidence="10">
        <name>[2Fe-2S] cluster</name>
        <dbReference type="ChEBI" id="CHEBI:190135"/>
    </cofactor>
    <text evidence="10">Binds 1 [2Fe-2S] cluster per subunit.</text>
</comment>
<dbReference type="InterPro" id="IPR002871">
    <property type="entry name" value="NIF_FeS_clus_asmbl_NifU_N"/>
</dbReference>
<evidence type="ECO:0000256" key="3">
    <source>
        <dbReference type="ARBA" id="ARBA00022714"/>
    </source>
</evidence>
<feature type="binding site" evidence="10">
    <location>
        <position position="177"/>
    </location>
    <ligand>
        <name>[2Fe-2S] cluster</name>
        <dbReference type="ChEBI" id="CHEBI:190135"/>
    </ligand>
</feature>
<dbReference type="InterPro" id="IPR007419">
    <property type="entry name" value="BFD-like_2Fe2S-bd_dom"/>
</dbReference>
<dbReference type="Pfam" id="PF01106">
    <property type="entry name" value="NifU"/>
    <property type="match status" value="1"/>
</dbReference>
<dbReference type="GO" id="GO:0005506">
    <property type="term" value="F:iron ion binding"/>
    <property type="evidence" value="ECO:0007669"/>
    <property type="project" value="InterPro"/>
</dbReference>
<feature type="binding site" evidence="10">
    <location>
        <position position="106"/>
    </location>
    <ligand>
        <name>Fe cation</name>
        <dbReference type="ChEBI" id="CHEBI:24875"/>
    </ligand>
</feature>
<dbReference type="SUPFAM" id="SSF82649">
    <property type="entry name" value="SufE/NifU"/>
    <property type="match status" value="1"/>
</dbReference>
<evidence type="ECO:0000256" key="4">
    <source>
        <dbReference type="ARBA" id="ARBA00022723"/>
    </source>
</evidence>
<dbReference type="InterPro" id="IPR001075">
    <property type="entry name" value="NIF_FeS_clus_asmbl_NifU_C"/>
</dbReference>
<keyword evidence="3 10" id="KW-0001">2Fe-2S</keyword>
<dbReference type="Proteomes" id="UP000266426">
    <property type="component" value="Unassembled WGS sequence"/>
</dbReference>
<keyword evidence="7 9" id="KW-0535">Nitrogen fixation</keyword>
<evidence type="ECO:0000313" key="14">
    <source>
        <dbReference type="EMBL" id="RJP61127.1"/>
    </source>
</evidence>
<evidence type="ECO:0000256" key="7">
    <source>
        <dbReference type="ARBA" id="ARBA00023231"/>
    </source>
</evidence>
<dbReference type="PANTHER" id="PTHR10093">
    <property type="entry name" value="IRON-SULFUR CLUSTER ASSEMBLY ENZYME NIFU HOMOLOG"/>
    <property type="match status" value="1"/>
</dbReference>
<dbReference type="AlphaFoldDB" id="A0A3A4R4Q5"/>
<dbReference type="InterPro" id="IPR034904">
    <property type="entry name" value="FSCA_dom_sf"/>
</dbReference>
<dbReference type="InterPro" id="IPR016217">
    <property type="entry name" value="N_fixation_NifU"/>
</dbReference>
<reference evidence="14 15" key="1">
    <citation type="journal article" date="2017" name="ISME J.">
        <title>Energy and carbon metabolisms in a deep terrestrial subsurface fluid microbial community.</title>
        <authorList>
            <person name="Momper L."/>
            <person name="Jungbluth S.P."/>
            <person name="Lee M.D."/>
            <person name="Amend J.P."/>
        </authorList>
    </citation>
    <scope>NUCLEOTIDE SEQUENCE [LARGE SCALE GENOMIC DNA]</scope>
    <source>
        <strain evidence="14">SURF_26</strain>
    </source>
</reference>
<keyword evidence="5 10" id="KW-0408">Iron</keyword>
<dbReference type="InterPro" id="IPR041854">
    <property type="entry name" value="BFD-like_2Fe2S-bd_dom_sf"/>
</dbReference>
<feature type="binding site" evidence="10">
    <location>
        <position position="35"/>
    </location>
    <ligand>
        <name>Fe cation</name>
        <dbReference type="ChEBI" id="CHEBI:24875"/>
    </ligand>
</feature>
<dbReference type="Gene3D" id="1.10.10.1100">
    <property type="entry name" value="BFD-like [2Fe-2S]-binding domain"/>
    <property type="match status" value="1"/>
</dbReference>
<dbReference type="SUPFAM" id="SSF117916">
    <property type="entry name" value="Fe-S cluster assembly (FSCA) domain-like"/>
    <property type="match status" value="1"/>
</dbReference>
<dbReference type="GO" id="GO:0016226">
    <property type="term" value="P:iron-sulfur cluster assembly"/>
    <property type="evidence" value="ECO:0007669"/>
    <property type="project" value="InterPro"/>
</dbReference>
<name>A0A3A4R4Q5_9BACT</name>
<comment type="cofactor">
    <cofactor evidence="10">
        <name>Fe cation</name>
        <dbReference type="ChEBI" id="CHEBI:24875"/>
    </cofactor>
    <text evidence="10">Binds 1 Fe cation per subunit.</text>
</comment>
<feature type="domain" description="NIF system FeS cluster assembly NifU C-terminal" evidence="11">
    <location>
        <begin position="214"/>
        <end position="280"/>
    </location>
</feature>
<feature type="binding site" evidence="10">
    <location>
        <position position="141"/>
    </location>
    <ligand>
        <name>[2Fe-2S] cluster</name>
        <dbReference type="ChEBI" id="CHEBI:190135"/>
    </ligand>
</feature>
<feature type="domain" description="NIF system FeS cluster assembly NifU N-terminal" evidence="12">
    <location>
        <begin position="4"/>
        <end position="124"/>
    </location>
</feature>
<evidence type="ECO:0000313" key="15">
    <source>
        <dbReference type="Proteomes" id="UP000266426"/>
    </source>
</evidence>
<evidence type="ECO:0000256" key="8">
    <source>
        <dbReference type="ARBA" id="ARBA00034078"/>
    </source>
</evidence>
<evidence type="ECO:0000256" key="6">
    <source>
        <dbReference type="ARBA" id="ARBA00023014"/>
    </source>
</evidence>
<evidence type="ECO:0000256" key="5">
    <source>
        <dbReference type="ARBA" id="ARBA00023004"/>
    </source>
</evidence>